<name>A0AAW2EF85_9HYME</name>
<protein>
    <recommendedName>
        <fullName evidence="3">Ribosomal protein L28</fullName>
    </recommendedName>
</protein>
<dbReference type="AlphaFoldDB" id="A0AAW2EF85"/>
<comment type="caution">
    <text evidence="1">The sequence shown here is derived from an EMBL/GenBank/DDBJ whole genome shotgun (WGS) entry which is preliminary data.</text>
</comment>
<gene>
    <name evidence="1" type="ORF">PUN28_019360</name>
</gene>
<dbReference type="Proteomes" id="UP001430953">
    <property type="component" value="Unassembled WGS sequence"/>
</dbReference>
<evidence type="ECO:0008006" key="3">
    <source>
        <dbReference type="Google" id="ProtNLM"/>
    </source>
</evidence>
<organism evidence="1 2">
    <name type="scientific">Cardiocondyla obscurior</name>
    <dbReference type="NCBI Taxonomy" id="286306"/>
    <lineage>
        <taxon>Eukaryota</taxon>
        <taxon>Metazoa</taxon>
        <taxon>Ecdysozoa</taxon>
        <taxon>Arthropoda</taxon>
        <taxon>Hexapoda</taxon>
        <taxon>Insecta</taxon>
        <taxon>Pterygota</taxon>
        <taxon>Neoptera</taxon>
        <taxon>Endopterygota</taxon>
        <taxon>Hymenoptera</taxon>
        <taxon>Apocrita</taxon>
        <taxon>Aculeata</taxon>
        <taxon>Formicoidea</taxon>
        <taxon>Formicidae</taxon>
        <taxon>Myrmicinae</taxon>
        <taxon>Cardiocondyla</taxon>
    </lineage>
</organism>
<keyword evidence="2" id="KW-1185">Reference proteome</keyword>
<accession>A0AAW2EF85</accession>
<evidence type="ECO:0000313" key="2">
    <source>
        <dbReference type="Proteomes" id="UP001430953"/>
    </source>
</evidence>
<reference evidence="1 2" key="1">
    <citation type="submission" date="2023-03" db="EMBL/GenBank/DDBJ databases">
        <title>High recombination rates correlate with genetic variation in Cardiocondyla obscurior ants.</title>
        <authorList>
            <person name="Errbii M."/>
        </authorList>
    </citation>
    <scope>NUCLEOTIDE SEQUENCE [LARGE SCALE GENOMIC DNA]</scope>
    <source>
        <strain evidence="1">Alpha-2009</strain>
        <tissue evidence="1">Whole body</tissue>
    </source>
</reference>
<evidence type="ECO:0000313" key="1">
    <source>
        <dbReference type="EMBL" id="KAL0100921.1"/>
    </source>
</evidence>
<sequence>MAARINKSAIIWRNKNQETNDAKCETHLGLKNNFLFKKEDVIFHCRSIVVTFLRQLTPITGLSSVYSCARTTKSNKTTNLAGTAFGQLIPRKSATSRHRQHDQVVRVNAPMVRREISVVCQADKSVILKKYI</sequence>
<dbReference type="EMBL" id="JADYXP020000025">
    <property type="protein sequence ID" value="KAL0100921.1"/>
    <property type="molecule type" value="Genomic_DNA"/>
</dbReference>
<proteinExistence type="predicted"/>